<dbReference type="Gene3D" id="3.40.50.300">
    <property type="entry name" value="P-loop containing nucleotide triphosphate hydrolases"/>
    <property type="match status" value="1"/>
</dbReference>
<dbReference type="Pfam" id="PF21144">
    <property type="entry name" value="Aquarius_N_3rd"/>
    <property type="match status" value="1"/>
</dbReference>
<dbReference type="Pfam" id="PF21143">
    <property type="entry name" value="Aquarius_N_2nd"/>
    <property type="match status" value="1"/>
</dbReference>
<feature type="region of interest" description="Disordered" evidence="1">
    <location>
        <begin position="340"/>
        <end position="363"/>
    </location>
</feature>
<evidence type="ECO:0000259" key="3">
    <source>
        <dbReference type="Pfam" id="PF16399"/>
    </source>
</evidence>
<dbReference type="Pfam" id="PF13086">
    <property type="entry name" value="AAA_11"/>
    <property type="match status" value="1"/>
</dbReference>
<reference evidence="6 7" key="1">
    <citation type="journal article" date="2021" name="Nat. Commun.">
        <title>Incipient diploidization of the medicinal plant Perilla within 10,000 years.</title>
        <authorList>
            <person name="Zhang Y."/>
            <person name="Shen Q."/>
            <person name="Leng L."/>
            <person name="Zhang D."/>
            <person name="Chen S."/>
            <person name="Shi Y."/>
            <person name="Ning Z."/>
            <person name="Chen S."/>
        </authorList>
    </citation>
    <scope>NUCLEOTIDE SEQUENCE [LARGE SCALE GENOMIC DNA]</scope>
    <source>
        <strain evidence="7">cv. PC099</strain>
    </source>
</reference>
<dbReference type="SUPFAM" id="SSF52540">
    <property type="entry name" value="P-loop containing nucleoside triphosphate hydrolases"/>
    <property type="match status" value="1"/>
</dbReference>
<dbReference type="InterPro" id="IPR048966">
    <property type="entry name" value="Aquarius_b-barrel"/>
</dbReference>
<feature type="domain" description="RNA helicase aquarius N-terminal" evidence="3">
    <location>
        <begin position="16"/>
        <end position="129"/>
    </location>
</feature>
<comment type="caution">
    <text evidence="6">The sequence shown here is derived from an EMBL/GenBank/DDBJ whole genome shotgun (WGS) entry which is preliminary data.</text>
</comment>
<dbReference type="GO" id="GO:0016787">
    <property type="term" value="F:hydrolase activity"/>
    <property type="evidence" value="ECO:0007669"/>
    <property type="project" value="UniProtKB-KW"/>
</dbReference>
<feature type="domain" description="RNA helicase aquarius insertion" evidence="5">
    <location>
        <begin position="294"/>
        <end position="388"/>
    </location>
</feature>
<proteinExistence type="predicted"/>
<dbReference type="InterPro" id="IPR032174">
    <property type="entry name" value="Aquarius_N"/>
</dbReference>
<dbReference type="InterPro" id="IPR027417">
    <property type="entry name" value="P-loop_NTPase"/>
</dbReference>
<dbReference type="GO" id="GO:0003729">
    <property type="term" value="F:mRNA binding"/>
    <property type="evidence" value="ECO:0007669"/>
    <property type="project" value="TreeGrafter"/>
</dbReference>
<dbReference type="GO" id="GO:0071013">
    <property type="term" value="C:catalytic step 2 spliceosome"/>
    <property type="evidence" value="ECO:0007669"/>
    <property type="project" value="TreeGrafter"/>
</dbReference>
<dbReference type="Pfam" id="PF16399">
    <property type="entry name" value="Aquarius_N_1st"/>
    <property type="match status" value="1"/>
</dbReference>
<dbReference type="Proteomes" id="UP001190926">
    <property type="component" value="Unassembled WGS sequence"/>
</dbReference>
<feature type="domain" description="DNA2/NAM7 helicase helicase" evidence="2">
    <location>
        <begin position="410"/>
        <end position="477"/>
    </location>
</feature>
<evidence type="ECO:0000259" key="5">
    <source>
        <dbReference type="Pfam" id="PF21144"/>
    </source>
</evidence>
<dbReference type="GO" id="GO:0004386">
    <property type="term" value="F:helicase activity"/>
    <property type="evidence" value="ECO:0007669"/>
    <property type="project" value="InterPro"/>
</dbReference>
<dbReference type="AlphaFoldDB" id="A0AAD4NY46"/>
<dbReference type="EMBL" id="SDAM02029540">
    <property type="protein sequence ID" value="KAH6756729.1"/>
    <property type="molecule type" value="Genomic_DNA"/>
</dbReference>
<accession>A0AAD4NY46</accession>
<evidence type="ECO:0000256" key="1">
    <source>
        <dbReference type="SAM" id="MobiDB-lite"/>
    </source>
</evidence>
<keyword evidence="6" id="KW-0378">Hydrolase</keyword>
<keyword evidence="7" id="KW-1185">Reference proteome</keyword>
<dbReference type="PANTHER" id="PTHR10887:SF5">
    <property type="entry name" value="RNA HELICASE AQUARIUS"/>
    <property type="match status" value="1"/>
</dbReference>
<sequence length="505" mass="56677">MLIILNGPHNFRCGLVRPLVADVAVVAKCHLSSLYRHEKGKLFGQLVDLLQYYEGFEIDDHQGRQMTDDEVLQAHYRLLQAFQLLAFKKIPKLRELALANIGAINRRADLAKKLSILSAEELRDLVCAKDIQESVPHLLAEVKQPNIGEVKPSAVTAEVTFSISSYKAQIRSEWNSLKEHDVLFLLSICHSFEPLSAEEAEKAIVPQKLGLQYLRGSQYHMAVSDIAEKGTDDVYSTFNILVSRKPEENNFKAILESIRDLMNETCNVPDWLHDIFLGYGDPSAAQWINMPDLLEKVDFKDTFLDTAHVKESFPSYQVRFVKSDGTDNCDPCPPFRIKFPTNPEGRIYESSPRSSNTSSAVEDDRSDKLELLFESYIAPDPGPYPQDQPKQNSVRFTPIQVGAIISGIQPGLIMVVGPPGTGKTDTAVQILNALYHNCPSQRTLIITDSNQALNDLFEKIMERDVPARYLLRFGQGEQELAADLDFSCQGRVNAMLVRRLIPTTA</sequence>
<dbReference type="PANTHER" id="PTHR10887">
    <property type="entry name" value="DNA2/NAM7 HELICASE FAMILY"/>
    <property type="match status" value="1"/>
</dbReference>
<evidence type="ECO:0000313" key="6">
    <source>
        <dbReference type="EMBL" id="KAH6756729.1"/>
    </source>
</evidence>
<organism evidence="6 7">
    <name type="scientific">Perilla frutescens var. hirtella</name>
    <name type="common">Perilla citriodora</name>
    <name type="synonym">Perilla setoyensis</name>
    <dbReference type="NCBI Taxonomy" id="608512"/>
    <lineage>
        <taxon>Eukaryota</taxon>
        <taxon>Viridiplantae</taxon>
        <taxon>Streptophyta</taxon>
        <taxon>Embryophyta</taxon>
        <taxon>Tracheophyta</taxon>
        <taxon>Spermatophyta</taxon>
        <taxon>Magnoliopsida</taxon>
        <taxon>eudicotyledons</taxon>
        <taxon>Gunneridae</taxon>
        <taxon>Pentapetalae</taxon>
        <taxon>asterids</taxon>
        <taxon>lamiids</taxon>
        <taxon>Lamiales</taxon>
        <taxon>Lamiaceae</taxon>
        <taxon>Nepetoideae</taxon>
        <taxon>Elsholtzieae</taxon>
        <taxon>Perilla</taxon>
    </lineage>
</organism>
<evidence type="ECO:0000313" key="7">
    <source>
        <dbReference type="Proteomes" id="UP001190926"/>
    </source>
</evidence>
<evidence type="ECO:0000259" key="4">
    <source>
        <dbReference type="Pfam" id="PF21143"/>
    </source>
</evidence>
<feature type="compositionally biased region" description="Polar residues" evidence="1">
    <location>
        <begin position="351"/>
        <end position="360"/>
    </location>
</feature>
<evidence type="ECO:0000259" key="2">
    <source>
        <dbReference type="Pfam" id="PF13086"/>
    </source>
</evidence>
<gene>
    <name evidence="6" type="ORF">C2S53_000819</name>
</gene>
<feature type="domain" description="RNA helicase aquarius beta-barrel" evidence="4">
    <location>
        <begin position="139"/>
        <end position="218"/>
    </location>
</feature>
<dbReference type="InterPro" id="IPR041677">
    <property type="entry name" value="DNA2/NAM7_AAA_11"/>
</dbReference>
<dbReference type="InterPro" id="IPR048967">
    <property type="entry name" value="Aquarius_insert"/>
</dbReference>
<protein>
    <submittedName>
        <fullName evidence="6">P-loop containing nucleoside triphosphate hydrolases superfamily protein</fullName>
    </submittedName>
</protein>
<dbReference type="InterPro" id="IPR045055">
    <property type="entry name" value="DNA2/NAM7-like"/>
</dbReference>
<name>A0AAD4NY46_PERFH</name>